<evidence type="ECO:0000256" key="3">
    <source>
        <dbReference type="ARBA" id="ARBA00023163"/>
    </source>
</evidence>
<dbReference type="CDD" id="cd00158">
    <property type="entry name" value="RHOD"/>
    <property type="match status" value="1"/>
</dbReference>
<dbReference type="InterPro" id="IPR011991">
    <property type="entry name" value="ArsR-like_HTH"/>
</dbReference>
<dbReference type="PRINTS" id="PR00778">
    <property type="entry name" value="HTHARSR"/>
</dbReference>
<gene>
    <name evidence="6" type="ORF">AABD74_15425</name>
</gene>
<accession>A0ABZ2UAY2</accession>
<name>A0ABZ2UAY2_9FLAO</name>
<dbReference type="InterPro" id="IPR001763">
    <property type="entry name" value="Rhodanese-like_dom"/>
</dbReference>
<dbReference type="Pfam" id="PF01022">
    <property type="entry name" value="HTH_5"/>
    <property type="match status" value="1"/>
</dbReference>
<dbReference type="PANTHER" id="PTHR43132:SF2">
    <property type="entry name" value="ARSENICAL RESISTANCE OPERON REPRESSOR ARSR-RELATED"/>
    <property type="match status" value="1"/>
</dbReference>
<feature type="domain" description="HTH arsR-type" evidence="5">
    <location>
        <begin position="6"/>
        <end position="100"/>
    </location>
</feature>
<dbReference type="InterPro" id="IPR001845">
    <property type="entry name" value="HTH_ArsR_DNA-bd_dom"/>
</dbReference>
<dbReference type="SUPFAM" id="SSF52821">
    <property type="entry name" value="Rhodanese/Cell cycle control phosphatase"/>
    <property type="match status" value="1"/>
</dbReference>
<dbReference type="InterPro" id="IPR036873">
    <property type="entry name" value="Rhodanese-like_dom_sf"/>
</dbReference>
<keyword evidence="3" id="KW-0804">Transcription</keyword>
<dbReference type="Proteomes" id="UP001623852">
    <property type="component" value="Chromosome"/>
</dbReference>
<dbReference type="RefSeq" id="WP_406843458.1">
    <property type="nucleotide sequence ID" value="NZ_CP150845.1"/>
</dbReference>
<proteinExistence type="predicted"/>
<dbReference type="PANTHER" id="PTHR43132">
    <property type="entry name" value="ARSENICAL RESISTANCE OPERON REPRESSOR ARSR-RELATED"/>
    <property type="match status" value="1"/>
</dbReference>
<dbReference type="CDD" id="cd00090">
    <property type="entry name" value="HTH_ARSR"/>
    <property type="match status" value="1"/>
</dbReference>
<dbReference type="SUPFAM" id="SSF46785">
    <property type="entry name" value="Winged helix' DNA-binding domain"/>
    <property type="match status" value="1"/>
</dbReference>
<dbReference type="EMBL" id="CP150845">
    <property type="protein sequence ID" value="WYZ18552.1"/>
    <property type="molecule type" value="Genomic_DNA"/>
</dbReference>
<organism evidence="6 7">
    <name type="scientific">Flavobacterium soyae</name>
    <dbReference type="NCBI Taxonomy" id="2903098"/>
    <lineage>
        <taxon>Bacteria</taxon>
        <taxon>Pseudomonadati</taxon>
        <taxon>Bacteroidota</taxon>
        <taxon>Flavobacteriia</taxon>
        <taxon>Flavobacteriales</taxon>
        <taxon>Flavobacteriaceae</taxon>
        <taxon>Flavobacterium</taxon>
    </lineage>
</organism>
<evidence type="ECO:0000313" key="7">
    <source>
        <dbReference type="Proteomes" id="UP001623852"/>
    </source>
</evidence>
<dbReference type="PROSITE" id="PS50206">
    <property type="entry name" value="RHODANESE_3"/>
    <property type="match status" value="1"/>
</dbReference>
<keyword evidence="2" id="KW-0238">DNA-binding</keyword>
<evidence type="ECO:0000259" key="5">
    <source>
        <dbReference type="PROSITE" id="PS50987"/>
    </source>
</evidence>
<dbReference type="SMART" id="SM00418">
    <property type="entry name" value="HTH_ARSR"/>
    <property type="match status" value="1"/>
</dbReference>
<feature type="domain" description="Rhodanese" evidence="4">
    <location>
        <begin position="130"/>
        <end position="219"/>
    </location>
</feature>
<evidence type="ECO:0000313" key="6">
    <source>
        <dbReference type="EMBL" id="WYZ18552.1"/>
    </source>
</evidence>
<dbReference type="NCBIfam" id="NF033788">
    <property type="entry name" value="HTH_metalloreg"/>
    <property type="match status" value="1"/>
</dbReference>
<dbReference type="Gene3D" id="1.10.10.10">
    <property type="entry name" value="Winged helix-like DNA-binding domain superfamily/Winged helix DNA-binding domain"/>
    <property type="match status" value="1"/>
</dbReference>
<evidence type="ECO:0000256" key="2">
    <source>
        <dbReference type="ARBA" id="ARBA00023125"/>
    </source>
</evidence>
<dbReference type="SMART" id="SM00450">
    <property type="entry name" value="RHOD"/>
    <property type="match status" value="1"/>
</dbReference>
<dbReference type="InterPro" id="IPR036390">
    <property type="entry name" value="WH_DNA-bd_sf"/>
</dbReference>
<evidence type="ECO:0000259" key="4">
    <source>
        <dbReference type="PROSITE" id="PS50206"/>
    </source>
</evidence>
<dbReference type="InterPro" id="IPR036388">
    <property type="entry name" value="WH-like_DNA-bd_sf"/>
</dbReference>
<keyword evidence="1" id="KW-0805">Transcription regulation</keyword>
<keyword evidence="7" id="KW-1185">Reference proteome</keyword>
<protein>
    <submittedName>
        <fullName evidence="6">Metalloregulator ArsR/SmtB family transcription factor</fullName>
    </submittedName>
</protein>
<sequence length="221" mass="25336">MNKRDFKNAIYGELAKITKAMANPHRMEIIDLLAQGPFAVEQVASHTGMSIANTSQHLQVLKTAGLVMIDRKGNFIYYALANENVFDAWRSLRELGMKQNTEARVVVDEFRKNYHSLKPVETDEIYKKVCSGEIILLDVRSEEEFKLGHIHQALSIPVDQILTRLKELSKEKEIIAYCRGPFCVYADQAVEILIKNGFKANRMKEGYPDWKFKNFPISVLQ</sequence>
<dbReference type="Gene3D" id="3.40.250.10">
    <property type="entry name" value="Rhodanese-like domain"/>
    <property type="match status" value="1"/>
</dbReference>
<dbReference type="InterPro" id="IPR051011">
    <property type="entry name" value="Metal_resp_trans_reg"/>
</dbReference>
<dbReference type="PROSITE" id="PS50987">
    <property type="entry name" value="HTH_ARSR_2"/>
    <property type="match status" value="1"/>
</dbReference>
<evidence type="ECO:0000256" key="1">
    <source>
        <dbReference type="ARBA" id="ARBA00023015"/>
    </source>
</evidence>
<reference evidence="6 7" key="1">
    <citation type="submission" date="2024-03" db="EMBL/GenBank/DDBJ databases">
        <title>Flavobacterium soyae.</title>
        <authorList>
            <person name="Zheng W."/>
        </authorList>
    </citation>
    <scope>NUCLEOTIDE SEQUENCE [LARGE SCALE GENOMIC DNA]</scope>
    <source>
        <strain evidence="6 7">55</strain>
    </source>
</reference>
<dbReference type="Pfam" id="PF00581">
    <property type="entry name" value="Rhodanese"/>
    <property type="match status" value="1"/>
</dbReference>